<dbReference type="Proteomes" id="UP001345963">
    <property type="component" value="Unassembled WGS sequence"/>
</dbReference>
<feature type="region of interest" description="Disordered" evidence="2">
    <location>
        <begin position="1155"/>
        <end position="1193"/>
    </location>
</feature>
<feature type="compositionally biased region" description="Basic and acidic residues" evidence="2">
    <location>
        <begin position="339"/>
        <end position="353"/>
    </location>
</feature>
<feature type="region of interest" description="Disordered" evidence="2">
    <location>
        <begin position="1036"/>
        <end position="1062"/>
    </location>
</feature>
<evidence type="ECO:0000313" key="4">
    <source>
        <dbReference type="EMBL" id="MED6250395.1"/>
    </source>
</evidence>
<dbReference type="Gene3D" id="1.10.287.1490">
    <property type="match status" value="1"/>
</dbReference>
<feature type="compositionally biased region" description="Polar residues" evidence="2">
    <location>
        <begin position="1047"/>
        <end position="1062"/>
    </location>
</feature>
<feature type="compositionally biased region" description="Polar residues" evidence="2">
    <location>
        <begin position="264"/>
        <end position="274"/>
    </location>
</feature>
<evidence type="ECO:0000313" key="5">
    <source>
        <dbReference type="Proteomes" id="UP001345963"/>
    </source>
</evidence>
<feature type="compositionally biased region" description="Polar residues" evidence="2">
    <location>
        <begin position="133"/>
        <end position="143"/>
    </location>
</feature>
<feature type="region of interest" description="Disordered" evidence="2">
    <location>
        <begin position="12"/>
        <end position="68"/>
    </location>
</feature>
<comment type="caution">
    <text evidence="4">The sequence shown here is derived from an EMBL/GenBank/DDBJ whole genome shotgun (WGS) entry which is preliminary data.</text>
</comment>
<protein>
    <recommendedName>
        <fullName evidence="3">Myosin tail domain-containing protein</fullName>
    </recommendedName>
</protein>
<feature type="region of interest" description="Disordered" evidence="2">
    <location>
        <begin position="328"/>
        <end position="449"/>
    </location>
</feature>
<feature type="region of interest" description="Disordered" evidence="2">
    <location>
        <begin position="215"/>
        <end position="313"/>
    </location>
</feature>
<feature type="compositionally biased region" description="Low complexity" evidence="2">
    <location>
        <begin position="354"/>
        <end position="372"/>
    </location>
</feature>
<sequence>MLSPQAPLAAIYAGVDPAMNPENRDTRGTSPLKRRPARAREPSPQKATTGSEPAHTKAPSPGHREPPIHQRAEAPATARECKVMKVVRSFPGCKRTMSVYLCVQLPLTLRSSAAFLSETEQQQRSYDEEQGGVTASLSGTQGSCPGGDRAVRSEENLPLLKPDTHGYLGIHLRQKQDGVSQTQWVQGIKGQPYVVLNTSGEESHKDVSVITHQAGYKPGTVRRSADETQRRPNSSGFNYQSQSEILRPYAPENNIHNHSRSHHTSLSTETTQTAKPRIPLPAEGPAEDPAEFNHNPTCPSEGHSAPLYPSSVDTDSIMSVGRLISQFNNSLQRGRGPRNRLDPEACRRSRSVDSSRTSSSSSSSPLSSIASSLKGTRGDTPAGIYPPGSARARLLGGESAWTNSGEESKLSKGQQGKETVTLSHRAEKPPVSRQAVDQTAKSDERDAQVTPDLLNGQQELSADPPEEAAKQILFSCLKNGLTDDDPTTQRKVKLLLDDINKLKWKTVESMEEEKASATGLKALQEKQTALEKEVSHLKQKLDIEIKNEMTLAKAFEKARTEKKKLQEELNKSQTELRKLREKLAEIEAELKSTKQELTQMKTERERASAEMKDLQQQLSEMHDELDKAKKTDVINTEKEVLLRDLAQLRVDFQEMLQAKEEQEEVLHHKERELIALKGAITEEVETHDKYITALKEEYEQEIEKLLNDLQQAKESNIYLGQEKAQVEEERGTAKVQLKELIQERDNLKGKARELSNKVEQLNQVIQEFKTTERMMEQRTKQLEREKNQVEEMLEDVRRSEEELCQSNQSLLSRLEDVQSKLTKLNHEHKELKEKLKEEKKQVEELWKTKAELEDERRMQDRAMEQLQRKMNTIMEECEASTDVLQNQVDEARERSQRELTELRRQLQEKGGELEKSRQAAKKLQEELLPLEEDLRRCRREQQEAQLRGRQLEQRVEELEEKNAAGLEERERQIKLMEERIRHLEEDLNDEHSSSDRLMERLDKAKEQMDQMRNELLQERAARQDVECDKMSLERQNKDLKSRVTHLEGSQRTNQDSLVSKLSSRIQELEERLQGEERENNSLQQANRKLERKVKELKIQADEEHINLQSQMDQLTQRLKTAKRQMDEAEEEIERLEHSKKKLQREVDEQMEANEQLHGQLNTLRNEMRRKKKSPPFMKLVEEDLNNTDDFGSD</sequence>
<evidence type="ECO:0000259" key="3">
    <source>
        <dbReference type="Pfam" id="PF01576"/>
    </source>
</evidence>
<proteinExistence type="predicted"/>
<dbReference type="SUPFAM" id="SSF57997">
    <property type="entry name" value="Tropomyosin"/>
    <property type="match status" value="1"/>
</dbReference>
<gene>
    <name evidence="4" type="ORF">ATANTOWER_006239</name>
</gene>
<evidence type="ECO:0000256" key="1">
    <source>
        <dbReference type="ARBA" id="ARBA00023054"/>
    </source>
</evidence>
<feature type="region of interest" description="Disordered" evidence="2">
    <location>
        <begin position="120"/>
        <end position="148"/>
    </location>
</feature>
<dbReference type="InterPro" id="IPR002928">
    <property type="entry name" value="Myosin_tail"/>
</dbReference>
<feature type="compositionally biased region" description="Polar residues" evidence="2">
    <location>
        <begin position="400"/>
        <end position="422"/>
    </location>
</feature>
<dbReference type="EMBL" id="JAHUTI010059010">
    <property type="protein sequence ID" value="MED6250395.1"/>
    <property type="molecule type" value="Genomic_DNA"/>
</dbReference>
<organism evidence="4 5">
    <name type="scientific">Ataeniobius toweri</name>
    <dbReference type="NCBI Taxonomy" id="208326"/>
    <lineage>
        <taxon>Eukaryota</taxon>
        <taxon>Metazoa</taxon>
        <taxon>Chordata</taxon>
        <taxon>Craniata</taxon>
        <taxon>Vertebrata</taxon>
        <taxon>Euteleostomi</taxon>
        <taxon>Actinopterygii</taxon>
        <taxon>Neopterygii</taxon>
        <taxon>Teleostei</taxon>
        <taxon>Neoteleostei</taxon>
        <taxon>Acanthomorphata</taxon>
        <taxon>Ovalentaria</taxon>
        <taxon>Atherinomorphae</taxon>
        <taxon>Cyprinodontiformes</taxon>
        <taxon>Goodeidae</taxon>
        <taxon>Ataeniobius</taxon>
    </lineage>
</organism>
<feature type="compositionally biased region" description="Basic and acidic residues" evidence="2">
    <location>
        <begin position="1036"/>
        <end position="1045"/>
    </location>
</feature>
<keyword evidence="1" id="KW-0175">Coiled coil</keyword>
<dbReference type="Pfam" id="PF01576">
    <property type="entry name" value="Myosin_tail_1"/>
    <property type="match status" value="1"/>
</dbReference>
<accession>A0ABU7BLA9</accession>
<dbReference type="PANTHER" id="PTHR46349:SF2">
    <property type="entry name" value="CINGULIN-LIKE PROTEIN 1"/>
    <property type="match status" value="1"/>
</dbReference>
<feature type="domain" description="Myosin tail" evidence="3">
    <location>
        <begin position="917"/>
        <end position="1166"/>
    </location>
</feature>
<feature type="compositionally biased region" description="Polar residues" evidence="2">
    <location>
        <begin position="231"/>
        <end position="244"/>
    </location>
</feature>
<evidence type="ECO:0000256" key="2">
    <source>
        <dbReference type="SAM" id="MobiDB-lite"/>
    </source>
</evidence>
<keyword evidence="5" id="KW-1185">Reference proteome</keyword>
<reference evidence="4 5" key="1">
    <citation type="submission" date="2021-07" db="EMBL/GenBank/DDBJ databases">
        <authorList>
            <person name="Palmer J.M."/>
        </authorList>
    </citation>
    <scope>NUCLEOTIDE SEQUENCE [LARGE SCALE GENOMIC DNA]</scope>
    <source>
        <strain evidence="4 5">AT_MEX2019</strain>
        <tissue evidence="4">Muscle</tissue>
    </source>
</reference>
<dbReference type="PANTHER" id="PTHR46349">
    <property type="entry name" value="CINGULIN-LIKE PROTEIN 1-RELATED"/>
    <property type="match status" value="1"/>
</dbReference>
<feature type="compositionally biased region" description="Acidic residues" evidence="2">
    <location>
        <begin position="1182"/>
        <end position="1193"/>
    </location>
</feature>
<name>A0ABU7BLA9_9TELE</name>